<comment type="caution">
    <text evidence="4">The sequence shown here is derived from an EMBL/GenBank/DDBJ whole genome shotgun (WGS) entry which is preliminary data.</text>
</comment>
<evidence type="ECO:0000256" key="1">
    <source>
        <dbReference type="ARBA" id="ARBA00023125"/>
    </source>
</evidence>
<dbReference type="InterPro" id="IPR009057">
    <property type="entry name" value="Homeodomain-like_sf"/>
</dbReference>
<evidence type="ECO:0000313" key="5">
    <source>
        <dbReference type="Proteomes" id="UP000600449"/>
    </source>
</evidence>
<dbReference type="Proteomes" id="UP000600449">
    <property type="component" value="Unassembled WGS sequence"/>
</dbReference>
<dbReference type="SUPFAM" id="SSF48498">
    <property type="entry name" value="Tetracyclin repressor-like, C-terminal domain"/>
    <property type="match status" value="1"/>
</dbReference>
<protein>
    <submittedName>
        <fullName evidence="4">TetR family transcriptional regulator</fullName>
    </submittedName>
</protein>
<dbReference type="RefSeq" id="WP_188911288.1">
    <property type="nucleotide sequence ID" value="NZ_BMMF01000004.1"/>
</dbReference>
<organism evidence="4 5">
    <name type="scientific">Salinarimonas ramus</name>
    <dbReference type="NCBI Taxonomy" id="690164"/>
    <lineage>
        <taxon>Bacteria</taxon>
        <taxon>Pseudomonadati</taxon>
        <taxon>Pseudomonadota</taxon>
        <taxon>Alphaproteobacteria</taxon>
        <taxon>Hyphomicrobiales</taxon>
        <taxon>Salinarimonadaceae</taxon>
        <taxon>Salinarimonas</taxon>
    </lineage>
</organism>
<keyword evidence="1 2" id="KW-0238">DNA-binding</keyword>
<evidence type="ECO:0000313" key="4">
    <source>
        <dbReference type="EMBL" id="GGK29661.1"/>
    </source>
</evidence>
<accession>A0A917Q6C8</accession>
<dbReference type="GO" id="GO:0000976">
    <property type="term" value="F:transcription cis-regulatory region binding"/>
    <property type="evidence" value="ECO:0007669"/>
    <property type="project" value="TreeGrafter"/>
</dbReference>
<evidence type="ECO:0000259" key="3">
    <source>
        <dbReference type="PROSITE" id="PS50977"/>
    </source>
</evidence>
<dbReference type="InterPro" id="IPR036271">
    <property type="entry name" value="Tet_transcr_reg_TetR-rel_C_sf"/>
</dbReference>
<name>A0A917Q6C8_9HYPH</name>
<sequence length="212" mass="23067">MAQVARRTQEERREDSERRMLEAGVRIVAERGMIALTLDRVGVEAGYSRGLPRHHFGTKAAYEAALLAFVNAQYQSEIAGLERAPGLDGLFQLVRGFCDMSKDPLCVCVATLILSATDLDEGRETVPGQIAELRAFTVRELERQIADGIAAGDIRPTVEPARLARILIVTLTGLLSQWSKDRAFDLAGAGEDLVALLASGIAAIERKDRVGH</sequence>
<dbReference type="Gene3D" id="1.10.357.10">
    <property type="entry name" value="Tetracycline Repressor, domain 2"/>
    <property type="match status" value="1"/>
</dbReference>
<evidence type="ECO:0000256" key="2">
    <source>
        <dbReference type="PROSITE-ProRule" id="PRU00335"/>
    </source>
</evidence>
<dbReference type="InterPro" id="IPR050109">
    <property type="entry name" value="HTH-type_TetR-like_transc_reg"/>
</dbReference>
<gene>
    <name evidence="4" type="primary">acrR</name>
    <name evidence="4" type="ORF">GCM10011322_15090</name>
</gene>
<dbReference type="Pfam" id="PF00440">
    <property type="entry name" value="TetR_N"/>
    <property type="match status" value="1"/>
</dbReference>
<dbReference type="AlphaFoldDB" id="A0A917Q6C8"/>
<dbReference type="EMBL" id="BMMF01000004">
    <property type="protein sequence ID" value="GGK29661.1"/>
    <property type="molecule type" value="Genomic_DNA"/>
</dbReference>
<dbReference type="PROSITE" id="PS50977">
    <property type="entry name" value="HTH_TETR_2"/>
    <property type="match status" value="1"/>
</dbReference>
<dbReference type="GO" id="GO:0003700">
    <property type="term" value="F:DNA-binding transcription factor activity"/>
    <property type="evidence" value="ECO:0007669"/>
    <property type="project" value="TreeGrafter"/>
</dbReference>
<dbReference type="PANTHER" id="PTHR30055:SF226">
    <property type="entry name" value="HTH-TYPE TRANSCRIPTIONAL REGULATOR PKSA"/>
    <property type="match status" value="1"/>
</dbReference>
<feature type="domain" description="HTH tetR-type" evidence="3">
    <location>
        <begin position="14"/>
        <end position="74"/>
    </location>
</feature>
<reference evidence="4 5" key="1">
    <citation type="journal article" date="2014" name="Int. J. Syst. Evol. Microbiol.">
        <title>Complete genome sequence of Corynebacterium casei LMG S-19264T (=DSM 44701T), isolated from a smear-ripened cheese.</title>
        <authorList>
            <consortium name="US DOE Joint Genome Institute (JGI-PGF)"/>
            <person name="Walter F."/>
            <person name="Albersmeier A."/>
            <person name="Kalinowski J."/>
            <person name="Ruckert C."/>
        </authorList>
    </citation>
    <scope>NUCLEOTIDE SEQUENCE [LARGE SCALE GENOMIC DNA]</scope>
    <source>
        <strain evidence="4 5">CGMCC 1.9161</strain>
    </source>
</reference>
<dbReference type="InterPro" id="IPR001647">
    <property type="entry name" value="HTH_TetR"/>
</dbReference>
<dbReference type="PANTHER" id="PTHR30055">
    <property type="entry name" value="HTH-TYPE TRANSCRIPTIONAL REGULATOR RUTR"/>
    <property type="match status" value="1"/>
</dbReference>
<keyword evidence="5" id="KW-1185">Reference proteome</keyword>
<feature type="DNA-binding region" description="H-T-H motif" evidence="2">
    <location>
        <begin position="37"/>
        <end position="56"/>
    </location>
</feature>
<proteinExistence type="predicted"/>
<dbReference type="SUPFAM" id="SSF46689">
    <property type="entry name" value="Homeodomain-like"/>
    <property type="match status" value="1"/>
</dbReference>